<dbReference type="Proteomes" id="UP000518266">
    <property type="component" value="Unassembled WGS sequence"/>
</dbReference>
<accession>A0A7J5ZGY4</accession>
<keyword evidence="3" id="KW-1185">Reference proteome</keyword>
<proteinExistence type="predicted"/>
<evidence type="ECO:0000313" key="2">
    <source>
        <dbReference type="EMBL" id="KAF3860910.1"/>
    </source>
</evidence>
<evidence type="ECO:0000313" key="3">
    <source>
        <dbReference type="Proteomes" id="UP000518266"/>
    </source>
</evidence>
<dbReference type="AlphaFoldDB" id="A0A7J5ZGY4"/>
<protein>
    <submittedName>
        <fullName evidence="2">Uncharacterized protein</fullName>
    </submittedName>
</protein>
<reference evidence="2 3" key="1">
    <citation type="submission" date="2020-03" db="EMBL/GenBank/DDBJ databases">
        <title>Dissostichus mawsoni Genome sequencing and assembly.</title>
        <authorList>
            <person name="Park H."/>
        </authorList>
    </citation>
    <scope>NUCLEOTIDE SEQUENCE [LARGE SCALE GENOMIC DNA]</scope>
    <source>
        <strain evidence="2">DM0001</strain>
        <tissue evidence="2">Muscle</tissue>
    </source>
</reference>
<gene>
    <name evidence="2" type="ORF">F7725_001165</name>
</gene>
<comment type="caution">
    <text evidence="2">The sequence shown here is derived from an EMBL/GenBank/DDBJ whole genome shotgun (WGS) entry which is preliminary data.</text>
</comment>
<dbReference type="OrthoDB" id="5399138at2759"/>
<dbReference type="EMBL" id="JAAKFY010000002">
    <property type="protein sequence ID" value="KAF3860910.1"/>
    <property type="molecule type" value="Genomic_DNA"/>
</dbReference>
<sequence length="116" mass="12774">MPASQSGIGSFFLERNISMPTGYQILGLQQQQAQHLAAMAAGIPLTYSGVQGYNFIPYPHHRHITHMNNGFDLKAASPYHPALLARGGLSTLRTAPEQPRIPVESPKWQQERAPGR</sequence>
<feature type="region of interest" description="Disordered" evidence="1">
    <location>
        <begin position="93"/>
        <end position="116"/>
    </location>
</feature>
<name>A0A7J5ZGY4_DISMA</name>
<evidence type="ECO:0000256" key="1">
    <source>
        <dbReference type="SAM" id="MobiDB-lite"/>
    </source>
</evidence>
<organism evidence="2 3">
    <name type="scientific">Dissostichus mawsoni</name>
    <name type="common">Antarctic cod</name>
    <dbReference type="NCBI Taxonomy" id="36200"/>
    <lineage>
        <taxon>Eukaryota</taxon>
        <taxon>Metazoa</taxon>
        <taxon>Chordata</taxon>
        <taxon>Craniata</taxon>
        <taxon>Vertebrata</taxon>
        <taxon>Euteleostomi</taxon>
        <taxon>Actinopterygii</taxon>
        <taxon>Neopterygii</taxon>
        <taxon>Teleostei</taxon>
        <taxon>Neoteleostei</taxon>
        <taxon>Acanthomorphata</taxon>
        <taxon>Eupercaria</taxon>
        <taxon>Perciformes</taxon>
        <taxon>Notothenioidei</taxon>
        <taxon>Nototheniidae</taxon>
        <taxon>Dissostichus</taxon>
    </lineage>
</organism>